<organism evidence="1 2">
    <name type="scientific">Thermodesulfobacterium geofontis</name>
    <dbReference type="NCBI Taxonomy" id="1295609"/>
    <lineage>
        <taxon>Bacteria</taxon>
        <taxon>Pseudomonadati</taxon>
        <taxon>Thermodesulfobacteriota</taxon>
        <taxon>Thermodesulfobacteria</taxon>
        <taxon>Thermodesulfobacteriales</taxon>
        <taxon>Thermodesulfobacteriaceae</taxon>
        <taxon>Thermodesulfobacterium</taxon>
    </lineage>
</organism>
<accession>A0A2N7PMP1</accession>
<dbReference type="EMBL" id="PNIK01000075">
    <property type="protein sequence ID" value="PMP66516.1"/>
    <property type="molecule type" value="Genomic_DNA"/>
</dbReference>
<protein>
    <recommendedName>
        <fullName evidence="3">DUF1015 domain-containing protein</fullName>
    </recommendedName>
</protein>
<evidence type="ECO:0000313" key="2">
    <source>
        <dbReference type="Proteomes" id="UP000235460"/>
    </source>
</evidence>
<dbReference type="InterPro" id="IPR008323">
    <property type="entry name" value="UCP033563"/>
</dbReference>
<evidence type="ECO:0000313" key="1">
    <source>
        <dbReference type="EMBL" id="PMP66516.1"/>
    </source>
</evidence>
<reference evidence="1 2" key="1">
    <citation type="submission" date="2018-01" db="EMBL/GenBank/DDBJ databases">
        <title>Metagenomic assembled genomes from two thermal pools in the Uzon Caldera, Kamchatka, Russia.</title>
        <authorList>
            <person name="Wilkins L."/>
            <person name="Ettinger C."/>
        </authorList>
    </citation>
    <scope>NUCLEOTIDE SEQUENCE [LARGE SCALE GENOMIC DNA]</scope>
    <source>
        <strain evidence="1">ZAV-08</strain>
    </source>
</reference>
<dbReference type="PANTHER" id="PTHR36454:SF1">
    <property type="entry name" value="DUF1015 DOMAIN-CONTAINING PROTEIN"/>
    <property type="match status" value="1"/>
</dbReference>
<sequence length="444" mass="53573">YLKLQIFIANLQIFGMFRENFLQKKDMPECLPFCAWRYNQEKVRIEDVVAPPYDIVSEEEIKKFKNKSPYNIFHLEIPENYNKAKETLKNWIKSQILIKDQIPGIYFYELKFLYQEKTYIRKGFILLVKLSPFEECNILPHERTYSKVIDDRFELLKITKFQFSQIFALYEDPFLETLKSINRNKELLYEINFQKETHRLYKISEKKLIKELLMFFKNKTFYIADGHHRYETALRFKKYMENIYGKNSNKDYNYTAMYICPMEDKNLLIFPTYRAYYLEKPEELLKRFFEFAELKKDLEINKNLDLNHFFEKTSQEWAVFFENKIRIFGLKEEIFENIKKEDPLFSEIPLYNFLQIFEKILNIKEENLKNAEKVKFIADRETLIEEVKKGALGIAFPSISPMILKKVAQAKKLMPHKCTYFYPKILTGIILNEVSGKDLNYNIL</sequence>
<dbReference type="Pfam" id="PF06245">
    <property type="entry name" value="DUF1015"/>
    <property type="match status" value="1"/>
</dbReference>
<gene>
    <name evidence="1" type="ORF">C0190_05425</name>
</gene>
<dbReference type="AlphaFoldDB" id="A0A2N7PMP1"/>
<dbReference type="PANTHER" id="PTHR36454">
    <property type="entry name" value="LMO2823 PROTEIN"/>
    <property type="match status" value="1"/>
</dbReference>
<feature type="non-terminal residue" evidence="1">
    <location>
        <position position="1"/>
    </location>
</feature>
<proteinExistence type="predicted"/>
<evidence type="ECO:0008006" key="3">
    <source>
        <dbReference type="Google" id="ProtNLM"/>
    </source>
</evidence>
<name>A0A2N7PMP1_9BACT</name>
<dbReference type="Proteomes" id="UP000235460">
    <property type="component" value="Unassembled WGS sequence"/>
</dbReference>
<comment type="caution">
    <text evidence="1">The sequence shown here is derived from an EMBL/GenBank/DDBJ whole genome shotgun (WGS) entry which is preliminary data.</text>
</comment>